<dbReference type="Proteomes" id="UP001627154">
    <property type="component" value="Unassembled WGS sequence"/>
</dbReference>
<evidence type="ECO:0000313" key="3">
    <source>
        <dbReference type="Proteomes" id="UP001627154"/>
    </source>
</evidence>
<evidence type="ECO:0000313" key="2">
    <source>
        <dbReference type="EMBL" id="KAL3396809.1"/>
    </source>
</evidence>
<gene>
    <name evidence="2" type="ORF">TKK_009386</name>
</gene>
<dbReference type="Pfam" id="PF00023">
    <property type="entry name" value="Ank"/>
    <property type="match status" value="2"/>
</dbReference>
<reference evidence="2 3" key="1">
    <citation type="journal article" date="2024" name="bioRxiv">
        <title>A reference genome for Trichogramma kaykai: A tiny desert-dwelling parasitoid wasp with competing sex-ratio distorters.</title>
        <authorList>
            <person name="Culotta J."/>
            <person name="Lindsey A.R."/>
        </authorList>
    </citation>
    <scope>NUCLEOTIDE SEQUENCE [LARGE SCALE GENOMIC DNA]</scope>
    <source>
        <strain evidence="2 3">KSX58</strain>
    </source>
</reference>
<dbReference type="PROSITE" id="PS50088">
    <property type="entry name" value="ANK_REPEAT"/>
    <property type="match status" value="1"/>
</dbReference>
<keyword evidence="1" id="KW-0040">ANK repeat</keyword>
<dbReference type="AlphaFoldDB" id="A0ABD2WW09"/>
<dbReference type="SMART" id="SM00248">
    <property type="entry name" value="ANK"/>
    <property type="match status" value="2"/>
</dbReference>
<dbReference type="PROSITE" id="PS50297">
    <property type="entry name" value="ANK_REP_REGION"/>
    <property type="match status" value="1"/>
</dbReference>
<accession>A0ABD2WW09</accession>
<dbReference type="EMBL" id="JBJJXI010000069">
    <property type="protein sequence ID" value="KAL3396809.1"/>
    <property type="molecule type" value="Genomic_DNA"/>
</dbReference>
<proteinExistence type="predicted"/>
<evidence type="ECO:0000256" key="1">
    <source>
        <dbReference type="PROSITE-ProRule" id="PRU00023"/>
    </source>
</evidence>
<evidence type="ECO:0008006" key="4">
    <source>
        <dbReference type="Google" id="ProtNLM"/>
    </source>
</evidence>
<sequence length="488" mass="57031">MAAELKESLRYESFYVFAKTCEDCLEKLITMYTHDGDLIPYHIENADAFLLPHIRNRIKEYEVDYLGLRFHRVPKIPALHFFVMNGCKNIVKLLLDKGANIFIPFDFSVLELTRVYKYSQTVRRPLMMQIEDILLEDIQIKTHSFKFVSWGISKFHIMCARGRKIDKKALTRADKDQLNKKIHPESPIFPNYTPLHLALTFGKFSTAEWLLKLGALSTATLKEPYETTLYVLALFRRENSLQDELCARMAFKLIEAGVNLRLRQACTDGAKGKTVFQVVMKDFRNMANSYEFFRVLFTFYDLRIPVNWAQFNDNNKVVRLILRRLKQDEILDRPYGYRCPREQGRAWRNIVKNFLTNHPQLMNPEQACQIELARLSHFGITRQVILYPEDIFECLPRFPKIFIRGLVEHPSMIYSNFPIFGPFLKRAHNCFKKKFIVICEARQALVDLVKPICELPNNVATKIIYLCDHDELKNLAIAATLPDKQPSS</sequence>
<keyword evidence="3" id="KW-1185">Reference proteome</keyword>
<organism evidence="2 3">
    <name type="scientific">Trichogramma kaykai</name>
    <dbReference type="NCBI Taxonomy" id="54128"/>
    <lineage>
        <taxon>Eukaryota</taxon>
        <taxon>Metazoa</taxon>
        <taxon>Ecdysozoa</taxon>
        <taxon>Arthropoda</taxon>
        <taxon>Hexapoda</taxon>
        <taxon>Insecta</taxon>
        <taxon>Pterygota</taxon>
        <taxon>Neoptera</taxon>
        <taxon>Endopterygota</taxon>
        <taxon>Hymenoptera</taxon>
        <taxon>Apocrita</taxon>
        <taxon>Proctotrupomorpha</taxon>
        <taxon>Chalcidoidea</taxon>
        <taxon>Trichogrammatidae</taxon>
        <taxon>Trichogramma</taxon>
    </lineage>
</organism>
<protein>
    <recommendedName>
        <fullName evidence="4">SOCS box domain-containing protein</fullName>
    </recommendedName>
</protein>
<dbReference type="SUPFAM" id="SSF48403">
    <property type="entry name" value="Ankyrin repeat"/>
    <property type="match status" value="1"/>
</dbReference>
<name>A0ABD2WW09_9HYME</name>
<dbReference type="InterPro" id="IPR036770">
    <property type="entry name" value="Ankyrin_rpt-contain_sf"/>
</dbReference>
<dbReference type="InterPro" id="IPR002110">
    <property type="entry name" value="Ankyrin_rpt"/>
</dbReference>
<dbReference type="Gene3D" id="1.25.40.20">
    <property type="entry name" value="Ankyrin repeat-containing domain"/>
    <property type="match status" value="1"/>
</dbReference>
<feature type="repeat" description="ANK" evidence="1">
    <location>
        <begin position="190"/>
        <end position="215"/>
    </location>
</feature>
<comment type="caution">
    <text evidence="2">The sequence shown here is derived from an EMBL/GenBank/DDBJ whole genome shotgun (WGS) entry which is preliminary data.</text>
</comment>